<evidence type="ECO:0000313" key="2">
    <source>
        <dbReference type="Proteomes" id="UP000727407"/>
    </source>
</evidence>
<organism evidence="1 2">
    <name type="scientific">Clarias magur</name>
    <name type="common">Asian catfish</name>
    <name type="synonym">Macropteronotus magur</name>
    <dbReference type="NCBI Taxonomy" id="1594786"/>
    <lineage>
        <taxon>Eukaryota</taxon>
        <taxon>Metazoa</taxon>
        <taxon>Chordata</taxon>
        <taxon>Craniata</taxon>
        <taxon>Vertebrata</taxon>
        <taxon>Euteleostomi</taxon>
        <taxon>Actinopterygii</taxon>
        <taxon>Neopterygii</taxon>
        <taxon>Teleostei</taxon>
        <taxon>Ostariophysi</taxon>
        <taxon>Siluriformes</taxon>
        <taxon>Clariidae</taxon>
        <taxon>Clarias</taxon>
    </lineage>
</organism>
<gene>
    <name evidence="1" type="ORF">DAT39_020360</name>
</gene>
<dbReference type="Proteomes" id="UP000727407">
    <property type="component" value="Unassembled WGS sequence"/>
</dbReference>
<proteinExistence type="predicted"/>
<sequence>MDRVDGGIREVRVCELVVRLGLSAAGRRMEFYIDAAREHGTRLSLITNITEFSNRSLQKVPSGGRVNKSVSHTLKCSLARPRRHRDVFKGTYGSETSYRVTRKDSQT</sequence>
<reference evidence="1" key="1">
    <citation type="submission" date="2020-07" db="EMBL/GenBank/DDBJ databases">
        <title>Clarias magur genome sequencing, assembly and annotation.</title>
        <authorList>
            <person name="Kushwaha B."/>
            <person name="Kumar R."/>
            <person name="Das P."/>
            <person name="Joshi C.G."/>
            <person name="Kumar D."/>
            <person name="Nagpure N.S."/>
            <person name="Pandey M."/>
            <person name="Agarwal S."/>
            <person name="Srivastava S."/>
            <person name="Singh M."/>
            <person name="Sahoo L."/>
            <person name="Jayasankar P."/>
            <person name="Meher P.K."/>
            <person name="Koringa P.G."/>
            <person name="Iquebal M.A."/>
            <person name="Das S.P."/>
            <person name="Bit A."/>
            <person name="Patnaik S."/>
            <person name="Patel N."/>
            <person name="Shah T.M."/>
            <person name="Hinsu A."/>
            <person name="Jena J.K."/>
        </authorList>
    </citation>
    <scope>NUCLEOTIDE SEQUENCE</scope>
    <source>
        <strain evidence="1">CIFAMagur01</strain>
        <tissue evidence="1">Testis</tissue>
    </source>
</reference>
<comment type="caution">
    <text evidence="1">The sequence shown here is derived from an EMBL/GenBank/DDBJ whole genome shotgun (WGS) entry which is preliminary data.</text>
</comment>
<keyword evidence="2" id="KW-1185">Reference proteome</keyword>
<dbReference type="EMBL" id="QNUK01000748">
    <property type="protein sequence ID" value="KAF5889939.1"/>
    <property type="molecule type" value="Genomic_DNA"/>
</dbReference>
<dbReference type="AlphaFoldDB" id="A0A8J4TF54"/>
<name>A0A8J4TF54_CLAMG</name>
<accession>A0A8J4TF54</accession>
<protein>
    <submittedName>
        <fullName evidence="1">Uncharacterized protein</fullName>
    </submittedName>
</protein>
<evidence type="ECO:0000313" key="1">
    <source>
        <dbReference type="EMBL" id="KAF5889939.1"/>
    </source>
</evidence>